<evidence type="ECO:0000259" key="2">
    <source>
        <dbReference type="PROSITE" id="PS50943"/>
    </source>
</evidence>
<dbReference type="PANTHER" id="PTHR46558">
    <property type="entry name" value="TRACRIPTIONAL REGULATORY PROTEIN-RELATED-RELATED"/>
    <property type="match status" value="1"/>
</dbReference>
<accession>A0A2A3LES0</accession>
<evidence type="ECO:0000313" key="4">
    <source>
        <dbReference type="Proteomes" id="UP000218842"/>
    </source>
</evidence>
<dbReference type="Proteomes" id="UP000218842">
    <property type="component" value="Unassembled WGS sequence"/>
</dbReference>
<feature type="domain" description="HTH cro/C1-type" evidence="2">
    <location>
        <begin position="37"/>
        <end position="91"/>
    </location>
</feature>
<reference evidence="3 4" key="1">
    <citation type="journal article" date="2017" name="Genome Biol. Evol.">
        <title>Population Structure and Local Adaptation of MAC Lung Disease Agent Mycobacterium avium subsp. hominissuis.</title>
        <authorList>
            <person name="Yano H."/>
            <person name="Iwamoto T."/>
            <person name="Nishiuchi Y."/>
            <person name="Nakajima C."/>
            <person name="Starkova D.A."/>
            <person name="Mokrousov I."/>
            <person name="Narvskaya O."/>
            <person name="Yoshida S."/>
            <person name="Arikawa K."/>
            <person name="Nakanishi N."/>
            <person name="Osaki K."/>
            <person name="Nakagawa I."/>
            <person name="Ato M."/>
            <person name="Suzuki Y."/>
            <person name="Maruyama F."/>
        </authorList>
    </citation>
    <scope>NUCLEOTIDE SEQUENCE [LARGE SCALE GENOMIC DNA]</scope>
    <source>
        <strain evidence="3 4">OCU466</strain>
    </source>
</reference>
<comment type="caution">
    <text evidence="3">The sequence shown here is derived from an EMBL/GenBank/DDBJ whole genome shotgun (WGS) entry which is preliminary data.</text>
</comment>
<organism evidence="3 4">
    <name type="scientific">Mycobacterium avium subsp. hominissuis</name>
    <dbReference type="NCBI Taxonomy" id="439334"/>
    <lineage>
        <taxon>Bacteria</taxon>
        <taxon>Bacillati</taxon>
        <taxon>Actinomycetota</taxon>
        <taxon>Actinomycetes</taxon>
        <taxon>Mycobacteriales</taxon>
        <taxon>Mycobacteriaceae</taxon>
        <taxon>Mycobacterium</taxon>
        <taxon>Mycobacterium avium complex (MAC)</taxon>
    </lineage>
</organism>
<dbReference type="Gene3D" id="1.10.260.40">
    <property type="entry name" value="lambda repressor-like DNA-binding domains"/>
    <property type="match status" value="2"/>
</dbReference>
<dbReference type="EMBL" id="LBGZ01000003">
    <property type="protein sequence ID" value="PBJ41370.1"/>
    <property type="molecule type" value="Genomic_DNA"/>
</dbReference>
<proteinExistence type="predicted"/>
<dbReference type="PROSITE" id="PS50943">
    <property type="entry name" value="HTH_CROC1"/>
    <property type="match status" value="2"/>
</dbReference>
<dbReference type="SUPFAM" id="SSF47413">
    <property type="entry name" value="lambda repressor-like DNA-binding domains"/>
    <property type="match status" value="2"/>
</dbReference>
<dbReference type="InterPro" id="IPR010982">
    <property type="entry name" value="Lambda_DNA-bd_dom_sf"/>
</dbReference>
<name>A0A2A3LES0_MYCAV</name>
<dbReference type="PANTHER" id="PTHR46558:SF11">
    <property type="entry name" value="HTH-TYPE TRANSCRIPTIONAL REGULATOR XRE"/>
    <property type="match status" value="1"/>
</dbReference>
<dbReference type="Pfam" id="PF01381">
    <property type="entry name" value="HTH_3"/>
    <property type="match status" value="2"/>
</dbReference>
<keyword evidence="1" id="KW-0238">DNA-binding</keyword>
<dbReference type="AlphaFoldDB" id="A0A2A3LES0"/>
<evidence type="ECO:0000313" key="3">
    <source>
        <dbReference type="EMBL" id="PBJ41370.1"/>
    </source>
</evidence>
<gene>
    <name evidence="3" type="ORF">XV03_00465</name>
</gene>
<evidence type="ECO:0000256" key="1">
    <source>
        <dbReference type="ARBA" id="ARBA00023125"/>
    </source>
</evidence>
<protein>
    <submittedName>
        <fullName evidence="3">XRE family transcriptional regulator</fullName>
    </submittedName>
</protein>
<dbReference type="SMART" id="SM00530">
    <property type="entry name" value="HTH_XRE"/>
    <property type="match status" value="2"/>
</dbReference>
<feature type="domain" description="HTH cro/C1-type" evidence="2">
    <location>
        <begin position="114"/>
        <end position="168"/>
    </location>
</feature>
<dbReference type="CDD" id="cd00093">
    <property type="entry name" value="HTH_XRE"/>
    <property type="match status" value="1"/>
</dbReference>
<sequence>MGRHPRSAQPRRAPLRLDLDHERTHVSTTEWSGADTVRTRRIERGMTQAQVAKAAGVLLRQYQRYEKGEREPSLSTARAIAEALDLPLSELAGQIEPGAPTAAGTPSTAVAETIQTRRRQIGLTQLAAATAAGLPLEHYQRLEAGSEELSLAAATAIATALDMPLPVLAGIIPRPVDLNGQWWTSWQGALDQTDTIDTHQVTVIHAGNRLLLDSGWRGELQISGNEVLIGWYRPAQTMTRTRAGVFLWLPAYENYLYGRWTGVSANNTVVSGWCALAREEGRATELIDTLVRDKTQPRPALRLPGLSNWG</sequence>
<dbReference type="GO" id="GO:0003677">
    <property type="term" value="F:DNA binding"/>
    <property type="evidence" value="ECO:0007669"/>
    <property type="project" value="UniProtKB-KW"/>
</dbReference>
<dbReference type="InterPro" id="IPR001387">
    <property type="entry name" value="Cro/C1-type_HTH"/>
</dbReference>